<protein>
    <submittedName>
        <fullName evidence="1">Capsid protein</fullName>
    </submittedName>
</protein>
<reference evidence="1 2" key="1">
    <citation type="submission" date="2022-03" db="EMBL/GenBank/DDBJ databases">
        <title>Metagenome-assembled genomes from swine fecal metagenomes.</title>
        <authorList>
            <person name="Holman D.B."/>
            <person name="Kommadath A."/>
        </authorList>
    </citation>
    <scope>NUCLEOTIDE SEQUENCE [LARGE SCALE GENOMIC DNA]</scope>
    <source>
        <strain evidence="1">SUG147</strain>
    </source>
</reference>
<evidence type="ECO:0000313" key="1">
    <source>
        <dbReference type="EMBL" id="MCI5756578.1"/>
    </source>
</evidence>
<dbReference type="AlphaFoldDB" id="A0AAE3FL84"/>
<name>A0AAE3FL84_9BACT</name>
<evidence type="ECO:0000313" key="2">
    <source>
        <dbReference type="Proteomes" id="UP001139365"/>
    </source>
</evidence>
<sequence length="300" mass="33637">MEELNYAKVYSDRLAQAFPYTLNFGALYATPNNGRYRFRNGKTIELPVINTTGRTDVDRDSISAPGRNYENMWEEKPLTNQRKWSTLIHPQDIDQTDYAASISNITQVFNNEHKFPEMDAYTVSKIYRDFTALGLQPLKTEVTADNLLSLFDDMMADMTDKCVPVCGRVLYVTPAVMKLLKSSASVSRSLDVRNCGGEVNRTVTVLDGVSVVEVPSSLMKTVYDFTDGWKPANNAEQIEMLLIHPESVITPVSYEFACLDEPSASTGGKYVYYEESFEDVFILNNRSDGISFVVKPASGT</sequence>
<gene>
    <name evidence="1" type="ORF">MR241_09840</name>
</gene>
<comment type="caution">
    <text evidence="1">The sequence shown here is derived from an EMBL/GenBank/DDBJ whole genome shotgun (WGS) entry which is preliminary data.</text>
</comment>
<dbReference type="Proteomes" id="UP001139365">
    <property type="component" value="Unassembled WGS sequence"/>
</dbReference>
<dbReference type="EMBL" id="JALEMU010000162">
    <property type="protein sequence ID" value="MCI5756578.1"/>
    <property type="molecule type" value="Genomic_DNA"/>
</dbReference>
<organism evidence="1 2">
    <name type="scientific">Candidatus Colimorpha enterica</name>
    <dbReference type="NCBI Taxonomy" id="3083063"/>
    <lineage>
        <taxon>Bacteria</taxon>
        <taxon>Pseudomonadati</taxon>
        <taxon>Bacteroidota</taxon>
        <taxon>Bacteroidia</taxon>
        <taxon>Bacteroidales</taxon>
        <taxon>Candidatus Colimorpha</taxon>
    </lineage>
</organism>
<proteinExistence type="predicted"/>
<accession>A0AAE3FL84</accession>